<name>A0ACD5TYP3_AVESA</name>
<reference evidence="1" key="2">
    <citation type="submission" date="2025-09" db="UniProtKB">
        <authorList>
            <consortium name="EnsemblPlants"/>
        </authorList>
    </citation>
    <scope>IDENTIFICATION</scope>
</reference>
<organism evidence="1 2">
    <name type="scientific">Avena sativa</name>
    <name type="common">Oat</name>
    <dbReference type="NCBI Taxonomy" id="4498"/>
    <lineage>
        <taxon>Eukaryota</taxon>
        <taxon>Viridiplantae</taxon>
        <taxon>Streptophyta</taxon>
        <taxon>Embryophyta</taxon>
        <taxon>Tracheophyta</taxon>
        <taxon>Spermatophyta</taxon>
        <taxon>Magnoliopsida</taxon>
        <taxon>Liliopsida</taxon>
        <taxon>Poales</taxon>
        <taxon>Poaceae</taxon>
        <taxon>BOP clade</taxon>
        <taxon>Pooideae</taxon>
        <taxon>Poodae</taxon>
        <taxon>Poeae</taxon>
        <taxon>Poeae Chloroplast Group 1 (Aveneae type)</taxon>
        <taxon>Aveninae</taxon>
        <taxon>Avena</taxon>
    </lineage>
</organism>
<protein>
    <submittedName>
        <fullName evidence="1">Uncharacterized protein</fullName>
    </submittedName>
</protein>
<evidence type="ECO:0000313" key="1">
    <source>
        <dbReference type="EnsemblPlants" id="AVESA.00010b.r2.1DG0147090.1.CDS"/>
    </source>
</evidence>
<sequence length="285" mass="31630">MEVFDDVHFVRLRCRVRRTKYLAADDDGRGVCLSSQRAAHNTVWAVHHVEGAVEGAEGGPFVLLRGAYGRYLFATDVQAATGPTHGVTAVQHGRPHPNTPRGMLWQAIRRRASFVMRSAGGRYLRANGKYLRWRVAVTVAGDDGSTMLQWAVEAVPLRLERPTLIDPPPQLMRRRRGGPPTEQEVSRQIRYVRAGSEGEVDEQGWRTVRINTNSLMQLRLTLANLLGQNRSALHTTLCVRAGAHAELSPLLIDLPISNERVDIVIITHGTPVDSSLVYPNVDAIE</sequence>
<accession>A0ACD5TYP3</accession>
<evidence type="ECO:0000313" key="2">
    <source>
        <dbReference type="Proteomes" id="UP001732700"/>
    </source>
</evidence>
<dbReference type="EnsemblPlants" id="AVESA.00010b.r2.1DG0147090.1">
    <property type="protein sequence ID" value="AVESA.00010b.r2.1DG0147090.1.CDS"/>
    <property type="gene ID" value="AVESA.00010b.r2.1DG0147090"/>
</dbReference>
<keyword evidence="2" id="KW-1185">Reference proteome</keyword>
<dbReference type="Proteomes" id="UP001732700">
    <property type="component" value="Chromosome 1D"/>
</dbReference>
<proteinExistence type="predicted"/>
<reference evidence="1" key="1">
    <citation type="submission" date="2021-05" db="EMBL/GenBank/DDBJ databases">
        <authorList>
            <person name="Scholz U."/>
            <person name="Mascher M."/>
            <person name="Fiebig A."/>
        </authorList>
    </citation>
    <scope>NUCLEOTIDE SEQUENCE [LARGE SCALE GENOMIC DNA]</scope>
</reference>